<feature type="transmembrane region" description="Helical" evidence="4">
    <location>
        <begin position="46"/>
        <end position="67"/>
    </location>
</feature>
<keyword evidence="4" id="KW-0812">Transmembrane</keyword>
<evidence type="ECO:0000259" key="6">
    <source>
        <dbReference type="PROSITE" id="PS51831"/>
    </source>
</evidence>
<feature type="transmembrane region" description="Helical" evidence="4">
    <location>
        <begin position="111"/>
        <end position="131"/>
    </location>
</feature>
<dbReference type="CDD" id="cd00077">
    <property type="entry name" value="HDc"/>
    <property type="match status" value="1"/>
</dbReference>
<feature type="transmembrane region" description="Helical" evidence="4">
    <location>
        <begin position="199"/>
        <end position="221"/>
    </location>
</feature>
<dbReference type="SUPFAM" id="SSF109604">
    <property type="entry name" value="HD-domain/PDEase-like"/>
    <property type="match status" value="1"/>
</dbReference>
<evidence type="ECO:0000313" key="9">
    <source>
        <dbReference type="Proteomes" id="UP000276128"/>
    </source>
</evidence>
<dbReference type="SMART" id="SM00304">
    <property type="entry name" value="HAMP"/>
    <property type="match status" value="1"/>
</dbReference>
<feature type="transmembrane region" description="Helical" evidence="4">
    <location>
        <begin position="137"/>
        <end position="158"/>
    </location>
</feature>
<feature type="domain" description="HD-GYP" evidence="7">
    <location>
        <begin position="311"/>
        <end position="509"/>
    </location>
</feature>
<dbReference type="PROSITE" id="PS51831">
    <property type="entry name" value="HD"/>
    <property type="match status" value="1"/>
</dbReference>
<feature type="transmembrane region" description="Helical" evidence="4">
    <location>
        <begin position="233"/>
        <end position="252"/>
    </location>
</feature>
<feature type="domain" description="HAMP" evidence="5">
    <location>
        <begin position="257"/>
        <end position="309"/>
    </location>
</feature>
<dbReference type="Pfam" id="PF00672">
    <property type="entry name" value="HAMP"/>
    <property type="match status" value="1"/>
</dbReference>
<dbReference type="SUPFAM" id="SSF158472">
    <property type="entry name" value="HAMP domain-like"/>
    <property type="match status" value="1"/>
</dbReference>
<dbReference type="InterPro" id="IPR006674">
    <property type="entry name" value="HD_domain"/>
</dbReference>
<name>A0A430JL94_9BACL</name>
<dbReference type="CDD" id="cd06225">
    <property type="entry name" value="HAMP"/>
    <property type="match status" value="1"/>
</dbReference>
<comment type="subcellular location">
    <subcellularLocation>
        <location evidence="1">Cell membrane</location>
    </subcellularLocation>
</comment>
<dbReference type="EMBL" id="RXHU01000001">
    <property type="protein sequence ID" value="RTE11815.1"/>
    <property type="molecule type" value="Genomic_DNA"/>
</dbReference>
<dbReference type="Proteomes" id="UP000276128">
    <property type="component" value="Unassembled WGS sequence"/>
</dbReference>
<dbReference type="InterPro" id="IPR003607">
    <property type="entry name" value="HD/PDEase_dom"/>
</dbReference>
<evidence type="ECO:0000256" key="1">
    <source>
        <dbReference type="ARBA" id="ARBA00004236"/>
    </source>
</evidence>
<dbReference type="GO" id="GO:0007165">
    <property type="term" value="P:signal transduction"/>
    <property type="evidence" value="ECO:0007669"/>
    <property type="project" value="InterPro"/>
</dbReference>
<proteinExistence type="predicted"/>
<dbReference type="Gene3D" id="1.10.3210.10">
    <property type="entry name" value="Hypothetical protein af1432"/>
    <property type="match status" value="1"/>
</dbReference>
<reference evidence="8 9" key="1">
    <citation type="submission" date="2018-12" db="EMBL/GenBank/DDBJ databases">
        <title>Bacillus ochoae sp. nov., Paenibacillus whitsoniae sp. nov., Paenibacillus spiritus sp. nov. Isolated from the Mars Exploration Rover during spacecraft assembly.</title>
        <authorList>
            <person name="Seuylemezian A."/>
            <person name="Vaishampayan P."/>
        </authorList>
    </citation>
    <scope>NUCLEOTIDE SEQUENCE [LARGE SCALE GENOMIC DNA]</scope>
    <source>
        <strain evidence="8 9">MER 54</strain>
    </source>
</reference>
<evidence type="ECO:0000259" key="5">
    <source>
        <dbReference type="PROSITE" id="PS50885"/>
    </source>
</evidence>
<feature type="transmembrane region" description="Helical" evidence="4">
    <location>
        <begin position="18"/>
        <end position="40"/>
    </location>
</feature>
<dbReference type="PANTHER" id="PTHR45228">
    <property type="entry name" value="CYCLIC DI-GMP PHOSPHODIESTERASE TM_0186-RELATED"/>
    <property type="match status" value="1"/>
</dbReference>
<keyword evidence="3 4" id="KW-0472">Membrane</keyword>
<organism evidence="8 9">
    <name type="scientific">Paenibacillus whitsoniae</name>
    <dbReference type="NCBI Taxonomy" id="2496558"/>
    <lineage>
        <taxon>Bacteria</taxon>
        <taxon>Bacillati</taxon>
        <taxon>Bacillota</taxon>
        <taxon>Bacilli</taxon>
        <taxon>Bacillales</taxon>
        <taxon>Paenibacillaceae</taxon>
        <taxon>Paenibacillus</taxon>
    </lineage>
</organism>
<accession>A0A430JL94</accession>
<dbReference type="SMART" id="SM00471">
    <property type="entry name" value="HDc"/>
    <property type="match status" value="1"/>
</dbReference>
<dbReference type="RefSeq" id="WP_126139168.1">
    <property type="nucleotide sequence ID" value="NZ_RXHU01000001.1"/>
</dbReference>
<dbReference type="OrthoDB" id="9759601at2"/>
<dbReference type="InterPro" id="IPR037522">
    <property type="entry name" value="HD_GYP_dom"/>
</dbReference>
<evidence type="ECO:0000256" key="4">
    <source>
        <dbReference type="SAM" id="Phobius"/>
    </source>
</evidence>
<dbReference type="PROSITE" id="PS50885">
    <property type="entry name" value="HAMP"/>
    <property type="match status" value="1"/>
</dbReference>
<dbReference type="Gene3D" id="6.10.340.10">
    <property type="match status" value="1"/>
</dbReference>
<evidence type="ECO:0000256" key="3">
    <source>
        <dbReference type="ARBA" id="ARBA00023136"/>
    </source>
</evidence>
<evidence type="ECO:0000313" key="8">
    <source>
        <dbReference type="EMBL" id="RTE11815.1"/>
    </source>
</evidence>
<feature type="domain" description="HD" evidence="6">
    <location>
        <begin position="333"/>
        <end position="458"/>
    </location>
</feature>
<gene>
    <name evidence="8" type="ORF">EJQ19_00050</name>
</gene>
<dbReference type="AlphaFoldDB" id="A0A430JL94"/>
<keyword evidence="9" id="KW-1185">Reference proteome</keyword>
<sequence>MTSKQVYLKFLRNLIRNYLWGSGLAVLIVGGVMISTTLAISGEELLRLFLILASSLGVMVISEIVVFRRHMQPIRELVRQAAPDLTMIRKAYVQTHRFPALSVQRIMGPHFLGLSVPAVVLTCLGIGQGWLTLPYYYVGLAGIGAVLVASMHALIEFFMTAQAIRPMLVHIRELGHRMYAEDVSLDGRIIVSIGRKFQLSAFLIGTMPLFLFSLATQIRLASSSSSADLTASYWRWAGLILLLGIGFSSLGARMLARDIRQPIEDLHSDMRKVQGGDLQVRASDLYSDEFSRLIAGFNHMVKGLDAREKMNRQLLQSYYATLAAALDARDTYTAGHSMRVAQYALLIGRETGLSEPELDLLNKTALLHDIGKIGVRDAVLLKEGRLTDEEFEQIKLHPVLGESILKQIEPAEAMAPLLPGVRSHHERYDGTGYPDGLRGPAIPVFGRIIAVADAFDAMTSDRPYRKGMPFEKAWAILEEGKGSQWDPLYAQSFIAAHKRLAAAEAEAALGGKQAAAAAGGGA</sequence>
<keyword evidence="2" id="KW-1003">Cell membrane</keyword>
<protein>
    <submittedName>
        <fullName evidence="8">HD domain-containing protein</fullName>
    </submittedName>
</protein>
<comment type="caution">
    <text evidence="8">The sequence shown here is derived from an EMBL/GenBank/DDBJ whole genome shotgun (WGS) entry which is preliminary data.</text>
</comment>
<dbReference type="Pfam" id="PF13487">
    <property type="entry name" value="HD_5"/>
    <property type="match status" value="1"/>
</dbReference>
<dbReference type="PROSITE" id="PS51832">
    <property type="entry name" value="HD_GYP"/>
    <property type="match status" value="1"/>
</dbReference>
<keyword evidence="4" id="KW-1133">Transmembrane helix</keyword>
<evidence type="ECO:0000259" key="7">
    <source>
        <dbReference type="PROSITE" id="PS51832"/>
    </source>
</evidence>
<dbReference type="PANTHER" id="PTHR45228:SF4">
    <property type="entry name" value="LIPOPROTEIN"/>
    <property type="match status" value="1"/>
</dbReference>
<dbReference type="InterPro" id="IPR003660">
    <property type="entry name" value="HAMP_dom"/>
</dbReference>
<dbReference type="GO" id="GO:0005886">
    <property type="term" value="C:plasma membrane"/>
    <property type="evidence" value="ECO:0007669"/>
    <property type="project" value="UniProtKB-SubCell"/>
</dbReference>
<dbReference type="InterPro" id="IPR052020">
    <property type="entry name" value="Cyclic_di-GMP/3'3'-cGAMP_PDE"/>
</dbReference>
<evidence type="ECO:0000256" key="2">
    <source>
        <dbReference type="ARBA" id="ARBA00022475"/>
    </source>
</evidence>